<dbReference type="PANTHER" id="PTHR36974:SF1">
    <property type="entry name" value="DOXX FAMILY MEMBRANE PROTEIN"/>
    <property type="match status" value="1"/>
</dbReference>
<name>A0AA97GUI5_9ACTN</name>
<keyword evidence="1" id="KW-0812">Transmembrane</keyword>
<protein>
    <recommendedName>
        <fullName evidence="3">DoxX family membrane protein</fullName>
    </recommendedName>
</protein>
<feature type="transmembrane region" description="Helical" evidence="1">
    <location>
        <begin position="67"/>
        <end position="86"/>
    </location>
</feature>
<evidence type="ECO:0008006" key="3">
    <source>
        <dbReference type="Google" id="ProtNLM"/>
    </source>
</evidence>
<keyword evidence="1" id="KW-1133">Transmembrane helix</keyword>
<accession>A0AA97GUI5</accession>
<dbReference type="EMBL" id="CP128986">
    <property type="protein sequence ID" value="WOC11577.1"/>
    <property type="molecule type" value="Genomic_DNA"/>
</dbReference>
<keyword evidence="1" id="KW-0472">Membrane</keyword>
<feature type="transmembrane region" description="Helical" evidence="1">
    <location>
        <begin position="41"/>
        <end position="60"/>
    </location>
</feature>
<organism evidence="2">
    <name type="scientific">Gordonia sp. MP11Mi</name>
    <dbReference type="NCBI Taxonomy" id="3022769"/>
    <lineage>
        <taxon>Bacteria</taxon>
        <taxon>Bacillati</taxon>
        <taxon>Actinomycetota</taxon>
        <taxon>Actinomycetes</taxon>
        <taxon>Mycobacteriales</taxon>
        <taxon>Gordoniaceae</taxon>
        <taxon>Gordonia</taxon>
    </lineage>
</organism>
<dbReference type="PANTHER" id="PTHR36974">
    <property type="entry name" value="MEMBRANE PROTEIN-RELATED"/>
    <property type="match status" value="1"/>
</dbReference>
<gene>
    <name evidence="2" type="ORF">MP11Mi_06500</name>
</gene>
<dbReference type="RefSeq" id="WP_420040881.1">
    <property type="nucleotide sequence ID" value="NZ_CP128986.1"/>
</dbReference>
<sequence length="132" mass="14366">MLHDRLMRILSGILLAPGVLHFVAPKPFDSIVPDEMPGSKRFWTYASGAAEVSIGAAVLVPRTRRTAAGLAAALFVVVFPANVNMIRLWVDKSPLLKSIAWARLPLQIPMIGLALLVRRGAPKRETDQTATD</sequence>
<proteinExistence type="predicted"/>
<evidence type="ECO:0000313" key="2">
    <source>
        <dbReference type="EMBL" id="WOC11577.1"/>
    </source>
</evidence>
<dbReference type="AlphaFoldDB" id="A0AA97GUI5"/>
<feature type="transmembrane region" description="Helical" evidence="1">
    <location>
        <begin position="98"/>
        <end position="117"/>
    </location>
</feature>
<evidence type="ECO:0000256" key="1">
    <source>
        <dbReference type="SAM" id="Phobius"/>
    </source>
</evidence>
<reference evidence="2" key="1">
    <citation type="submission" date="2023-06" db="EMBL/GenBank/DDBJ databases">
        <title>Gordonia sp. nov. and Pseudochrobactrum sp. nov., two species isolated from the burying beetle Nicrophorus vespilloides.</title>
        <authorList>
            <person name="Poehlein A."/>
            <person name="Guzman J."/>
            <person name="Daniel R."/>
            <person name="Vilcinskas A."/>
        </authorList>
    </citation>
    <scope>NUCLEOTIDE SEQUENCE</scope>
    <source>
        <strain evidence="2">MP11Mi</strain>
    </source>
</reference>